<proteinExistence type="predicted"/>
<feature type="signal peptide" evidence="1">
    <location>
        <begin position="1"/>
        <end position="29"/>
    </location>
</feature>
<gene>
    <name evidence="2" type="ORF">L4923_15970</name>
</gene>
<comment type="caution">
    <text evidence="2">The sequence shown here is derived from an EMBL/GenBank/DDBJ whole genome shotgun (WGS) entry which is preliminary data.</text>
</comment>
<keyword evidence="1" id="KW-0732">Signal</keyword>
<sequence>MQRSSCRWMGALFSISLAMIGVGHSNAEAAITRSERCSRLSRQLDEAIENHAKAVQAAQAKVLQKKATRYCADHKQAQGIRTFANALKLLGVTPDDPSQ</sequence>
<evidence type="ECO:0000313" key="2">
    <source>
        <dbReference type="EMBL" id="MCG7506524.1"/>
    </source>
</evidence>
<evidence type="ECO:0000256" key="1">
    <source>
        <dbReference type="SAM" id="SignalP"/>
    </source>
</evidence>
<reference evidence="2 3" key="1">
    <citation type="submission" date="2022-02" db="EMBL/GenBank/DDBJ databases">
        <title>Draft genome sequence of Mezorhizobium retamae strain IRAMC:0171 isolated from Retama raetam nodules.</title>
        <authorList>
            <person name="Bengaied R."/>
            <person name="Sbissi I."/>
            <person name="Huber K."/>
            <person name="Ghodbane F."/>
            <person name="Nouioui I."/>
            <person name="Tarhouni M."/>
            <person name="Gtari M."/>
        </authorList>
    </citation>
    <scope>NUCLEOTIDE SEQUENCE [LARGE SCALE GENOMIC DNA]</scope>
    <source>
        <strain evidence="2 3">IRAMC:0171</strain>
    </source>
</reference>
<protein>
    <submittedName>
        <fullName evidence="2">Uncharacterized protein</fullName>
    </submittedName>
</protein>
<dbReference type="EMBL" id="JAKREW010000015">
    <property type="protein sequence ID" value="MCG7506524.1"/>
    <property type="molecule type" value="Genomic_DNA"/>
</dbReference>
<organism evidence="2 3">
    <name type="scientific">Mesorhizobium retamae</name>
    <dbReference type="NCBI Taxonomy" id="2912854"/>
    <lineage>
        <taxon>Bacteria</taxon>
        <taxon>Pseudomonadati</taxon>
        <taxon>Pseudomonadota</taxon>
        <taxon>Alphaproteobacteria</taxon>
        <taxon>Hyphomicrobiales</taxon>
        <taxon>Phyllobacteriaceae</taxon>
        <taxon>Mesorhizobium</taxon>
    </lineage>
</organism>
<evidence type="ECO:0000313" key="3">
    <source>
        <dbReference type="Proteomes" id="UP001201701"/>
    </source>
</evidence>
<feature type="chain" id="PRO_5047058852" evidence="1">
    <location>
        <begin position="30"/>
        <end position="99"/>
    </location>
</feature>
<accession>A0ABS9QGG9</accession>
<name>A0ABS9QGG9_9HYPH</name>
<dbReference type="RefSeq" id="WP_239366796.1">
    <property type="nucleotide sequence ID" value="NZ_JAKREW010000015.1"/>
</dbReference>
<dbReference type="Proteomes" id="UP001201701">
    <property type="component" value="Unassembled WGS sequence"/>
</dbReference>
<keyword evidence="3" id="KW-1185">Reference proteome</keyword>